<dbReference type="EMBL" id="VSRR010005460">
    <property type="protein sequence ID" value="MPC42508.1"/>
    <property type="molecule type" value="Genomic_DNA"/>
</dbReference>
<reference evidence="1 2" key="1">
    <citation type="submission" date="2019-05" db="EMBL/GenBank/DDBJ databases">
        <title>Another draft genome of Portunus trituberculatus and its Hox gene families provides insights of decapod evolution.</title>
        <authorList>
            <person name="Jeong J.-H."/>
            <person name="Song I."/>
            <person name="Kim S."/>
            <person name="Choi T."/>
            <person name="Kim D."/>
            <person name="Ryu S."/>
            <person name="Kim W."/>
        </authorList>
    </citation>
    <scope>NUCLEOTIDE SEQUENCE [LARGE SCALE GENOMIC DNA]</scope>
    <source>
        <tissue evidence="1">Muscle</tissue>
    </source>
</reference>
<keyword evidence="2" id="KW-1185">Reference proteome</keyword>
<gene>
    <name evidence="1" type="ORF">E2C01_036130</name>
</gene>
<evidence type="ECO:0000313" key="2">
    <source>
        <dbReference type="Proteomes" id="UP000324222"/>
    </source>
</evidence>
<comment type="caution">
    <text evidence="1">The sequence shown here is derived from an EMBL/GenBank/DDBJ whole genome shotgun (WGS) entry which is preliminary data.</text>
</comment>
<sequence length="59" mass="6912">MRQTRCEFPRPAVREAVTNETPERCAGDESEAVVRLRRRRSCEERGVKSARFSRRASHH</sequence>
<dbReference type="AlphaFoldDB" id="A0A5B7FBM6"/>
<evidence type="ECO:0000313" key="1">
    <source>
        <dbReference type="EMBL" id="MPC42508.1"/>
    </source>
</evidence>
<protein>
    <submittedName>
        <fullName evidence="1">Uncharacterized protein</fullName>
    </submittedName>
</protein>
<organism evidence="1 2">
    <name type="scientific">Portunus trituberculatus</name>
    <name type="common">Swimming crab</name>
    <name type="synonym">Neptunus trituberculatus</name>
    <dbReference type="NCBI Taxonomy" id="210409"/>
    <lineage>
        <taxon>Eukaryota</taxon>
        <taxon>Metazoa</taxon>
        <taxon>Ecdysozoa</taxon>
        <taxon>Arthropoda</taxon>
        <taxon>Crustacea</taxon>
        <taxon>Multicrustacea</taxon>
        <taxon>Malacostraca</taxon>
        <taxon>Eumalacostraca</taxon>
        <taxon>Eucarida</taxon>
        <taxon>Decapoda</taxon>
        <taxon>Pleocyemata</taxon>
        <taxon>Brachyura</taxon>
        <taxon>Eubrachyura</taxon>
        <taxon>Portunoidea</taxon>
        <taxon>Portunidae</taxon>
        <taxon>Portuninae</taxon>
        <taxon>Portunus</taxon>
    </lineage>
</organism>
<proteinExistence type="predicted"/>
<accession>A0A5B7FBM6</accession>
<name>A0A5B7FBM6_PORTR</name>
<dbReference type="Proteomes" id="UP000324222">
    <property type="component" value="Unassembled WGS sequence"/>
</dbReference>